<evidence type="ECO:0000256" key="1">
    <source>
        <dbReference type="ARBA" id="ARBA00005254"/>
    </source>
</evidence>
<dbReference type="GO" id="GO:0016853">
    <property type="term" value="F:isomerase activity"/>
    <property type="evidence" value="ECO:0007669"/>
    <property type="project" value="InterPro"/>
</dbReference>
<organism evidence="3 4">
    <name type="scientific">Psychrobacter urativorans</name>
    <dbReference type="NCBI Taxonomy" id="45610"/>
    <lineage>
        <taxon>Bacteria</taxon>
        <taxon>Pseudomonadati</taxon>
        <taxon>Pseudomonadota</taxon>
        <taxon>Gammaproteobacteria</taxon>
        <taxon>Moraxellales</taxon>
        <taxon>Moraxellaceae</taxon>
        <taxon>Psychrobacter</taxon>
    </lineage>
</organism>
<gene>
    <name evidence="3" type="ORF">AOC03_08360</name>
</gene>
<evidence type="ECO:0000256" key="2">
    <source>
        <dbReference type="RuleBase" id="RU003707"/>
    </source>
</evidence>
<dbReference type="InterPro" id="IPR001753">
    <property type="entry name" value="Enoyl-CoA_hydra/iso"/>
</dbReference>
<dbReference type="InterPro" id="IPR045002">
    <property type="entry name" value="Ech1-like"/>
</dbReference>
<protein>
    <submittedName>
        <fullName evidence="3">Enoyl-CoA hydratase</fullName>
    </submittedName>
</protein>
<sequence>MHAVATYQYQTLQVSIAQAVLTVTLNRPHKKNAMSFEMMQELLAVASRIRKDKTLRAVIINGAGETFCAGIDLSDLNQPKNQAFALWELIKPCQSLFQRVCLVWREVPMPVIAVLEGHCIGAGLQLALACDMRISTLDCQLSIMEAKWGLVPDMGLTQSALGVVRADVLKELAMSARVIDATEAARLGLISHCSDAPFAYAQTLAAEFAARSPDAVLASKRIINAMHQQSAITLYQEKLWQIKLLLGRNRKLALKKAKQASTVFTSRQFR</sequence>
<dbReference type="PROSITE" id="PS00166">
    <property type="entry name" value="ENOYL_COA_HYDRATASE"/>
    <property type="match status" value="1"/>
</dbReference>
<dbReference type="PANTHER" id="PTHR43149:SF1">
    <property type="entry name" value="DELTA(3,5)-DELTA(2,4)-DIENOYL-COA ISOMERASE, MITOCHONDRIAL"/>
    <property type="match status" value="1"/>
</dbReference>
<proteinExistence type="inferred from homology"/>
<dbReference type="InterPro" id="IPR018376">
    <property type="entry name" value="Enoyl-CoA_hyd/isom_CS"/>
</dbReference>
<evidence type="ECO:0000313" key="4">
    <source>
        <dbReference type="Proteomes" id="UP000059847"/>
    </source>
</evidence>
<comment type="similarity">
    <text evidence="1 2">Belongs to the enoyl-CoA hydratase/isomerase family.</text>
</comment>
<accession>A0A0M4TVR0</accession>
<keyword evidence="4" id="KW-1185">Reference proteome</keyword>
<dbReference type="SUPFAM" id="SSF52096">
    <property type="entry name" value="ClpP/crotonase"/>
    <property type="match status" value="1"/>
</dbReference>
<dbReference type="OrthoDB" id="9777711at2"/>
<dbReference type="InterPro" id="IPR029045">
    <property type="entry name" value="ClpP/crotonase-like_dom_sf"/>
</dbReference>
<dbReference type="EMBL" id="CP012678">
    <property type="protein sequence ID" value="ALF60049.1"/>
    <property type="molecule type" value="Genomic_DNA"/>
</dbReference>
<dbReference type="Pfam" id="PF00378">
    <property type="entry name" value="ECH_1"/>
    <property type="match status" value="1"/>
</dbReference>
<reference evidence="3 4" key="1">
    <citation type="submission" date="2015-09" db="EMBL/GenBank/DDBJ databases">
        <title>Complete genome of Psychrobacter urativorans R10.10B.</title>
        <authorList>
            <person name="See-Too W.S."/>
            <person name="Chan K.G."/>
        </authorList>
    </citation>
    <scope>NUCLEOTIDE SEQUENCE [LARGE SCALE GENOMIC DNA]</scope>
    <source>
        <strain evidence="3 4">R10.10B</strain>
    </source>
</reference>
<dbReference type="PANTHER" id="PTHR43149">
    <property type="entry name" value="ENOYL-COA HYDRATASE"/>
    <property type="match status" value="1"/>
</dbReference>
<dbReference type="KEGG" id="pur:AOC03_08360"/>
<dbReference type="AlphaFoldDB" id="A0A0M4TVR0"/>
<dbReference type="Proteomes" id="UP000059847">
    <property type="component" value="Chromosome"/>
</dbReference>
<dbReference type="Gene3D" id="3.90.226.10">
    <property type="entry name" value="2-enoyl-CoA Hydratase, Chain A, domain 1"/>
    <property type="match status" value="1"/>
</dbReference>
<dbReference type="CDD" id="cd06558">
    <property type="entry name" value="crotonase-like"/>
    <property type="match status" value="1"/>
</dbReference>
<name>A0A0M4TVR0_9GAMM</name>
<dbReference type="STRING" id="45610.AOC03_08360"/>
<dbReference type="RefSeq" id="WP_062535030.1">
    <property type="nucleotide sequence ID" value="NZ_CP012678.1"/>
</dbReference>
<evidence type="ECO:0000313" key="3">
    <source>
        <dbReference type="EMBL" id="ALF60049.1"/>
    </source>
</evidence>
<dbReference type="NCBIfam" id="NF005699">
    <property type="entry name" value="PRK07509.1"/>
    <property type="match status" value="1"/>
</dbReference>